<evidence type="ECO:0000313" key="3">
    <source>
        <dbReference type="Proteomes" id="UP000325755"/>
    </source>
</evidence>
<dbReference type="RefSeq" id="WP_153247478.1">
    <property type="nucleotide sequence ID" value="NZ_CP044205.1"/>
</dbReference>
<sequence>MDTKKIGQCWPQSAMAATLFSIGMSVAAHDTGVSSSTLASPSSGNMQTSQPSGGIFGDAVDASGSGEVHLTQPPAGLMGVYMAQEGRFMFNYMPMWMNMSGDQSGTASMNPTQVATTVPGYPNSAQTVRIVPTQMSVNAQMLGGMYGLTKDINLMLMGSYMFKNMSMTTFKGMAGSTQLGSTELTTGGWGDTAASVLVKLFEGEGHEVHVIAGVSIPTGSITETGQMLSINNTMMNMRLMYGMQLGDGTYDALPGLVYTGNFENLSWGVMYRARFPMQSYNSQGWRMGNFNEGTGWLGYAVTHNINLTFRVTGSTQLAISGADPQIFGMSTGVNPNNYGGQVVNGLIGISGRMPLSMVGLSRGGMRIALEGGAPFYTYTYGVQTSEKWLINLSAAVHF</sequence>
<dbReference type="KEGG" id="mmob:F6R98_01710"/>
<dbReference type="Proteomes" id="UP000325755">
    <property type="component" value="Chromosome"/>
</dbReference>
<evidence type="ECO:0000313" key="2">
    <source>
        <dbReference type="EMBL" id="QFY41497.1"/>
    </source>
</evidence>
<dbReference type="EMBL" id="CP044205">
    <property type="protein sequence ID" value="QFY41497.1"/>
    <property type="molecule type" value="Genomic_DNA"/>
</dbReference>
<keyword evidence="3" id="KW-1185">Reference proteome</keyword>
<organism evidence="2 3">
    <name type="scientific">Candidatus Methylospira mobilis</name>
    <dbReference type="NCBI Taxonomy" id="1808979"/>
    <lineage>
        <taxon>Bacteria</taxon>
        <taxon>Pseudomonadati</taxon>
        <taxon>Pseudomonadota</taxon>
        <taxon>Gammaproteobacteria</taxon>
        <taxon>Methylococcales</taxon>
        <taxon>Methylococcaceae</taxon>
        <taxon>Candidatus Methylospira</taxon>
    </lineage>
</organism>
<gene>
    <name evidence="2" type="ORF">F6R98_01710</name>
</gene>
<feature type="compositionally biased region" description="Polar residues" evidence="1">
    <location>
        <begin position="33"/>
        <end position="52"/>
    </location>
</feature>
<dbReference type="AlphaFoldDB" id="A0A5Q0BH48"/>
<accession>A0A5Q0BH48</accession>
<feature type="region of interest" description="Disordered" evidence="1">
    <location>
        <begin position="33"/>
        <end position="58"/>
    </location>
</feature>
<proteinExistence type="predicted"/>
<dbReference type="InParanoid" id="A0A5Q0BH48"/>
<reference evidence="2 3" key="1">
    <citation type="submission" date="2019-09" db="EMBL/GenBank/DDBJ databases">
        <title>Ecophysiology of the spiral-shaped methanotroph Methylospira mobilis as revealed by the complete genome sequence.</title>
        <authorList>
            <person name="Oshkin I.Y."/>
            <person name="Dedysh S.N."/>
            <person name="Miroshnikov K."/>
            <person name="Danilova O.V."/>
            <person name="Hakobyan A."/>
            <person name="Liesack W."/>
        </authorList>
    </citation>
    <scope>NUCLEOTIDE SEQUENCE [LARGE SCALE GENOMIC DNA]</scope>
    <source>
        <strain evidence="2 3">Shm1</strain>
    </source>
</reference>
<evidence type="ECO:0008006" key="4">
    <source>
        <dbReference type="Google" id="ProtNLM"/>
    </source>
</evidence>
<evidence type="ECO:0000256" key="1">
    <source>
        <dbReference type="SAM" id="MobiDB-lite"/>
    </source>
</evidence>
<name>A0A5Q0BH48_9GAMM</name>
<dbReference type="OrthoDB" id="5450709at2"/>
<protein>
    <recommendedName>
        <fullName evidence="4">Transporter</fullName>
    </recommendedName>
</protein>